<dbReference type="SMART" id="SM00563">
    <property type="entry name" value="PlsC"/>
    <property type="match status" value="1"/>
</dbReference>
<comment type="subcellular location">
    <subcellularLocation>
        <location evidence="1">Membrane</location>
    </subcellularLocation>
</comment>
<dbReference type="OrthoDB" id="10051137at2759"/>
<dbReference type="GO" id="GO:0008654">
    <property type="term" value="P:phospholipid biosynthetic process"/>
    <property type="evidence" value="ECO:0007669"/>
    <property type="project" value="UniProtKB-KW"/>
</dbReference>
<evidence type="ECO:0000256" key="13">
    <source>
        <dbReference type="ARBA" id="ARBA00025707"/>
    </source>
</evidence>
<dbReference type="InterPro" id="IPR045252">
    <property type="entry name" value="LPCAT1-like"/>
</dbReference>
<keyword evidence="4" id="KW-0444">Lipid biosynthesis</keyword>
<dbReference type="Proteomes" id="UP000198287">
    <property type="component" value="Unassembled WGS sequence"/>
</dbReference>
<evidence type="ECO:0000256" key="3">
    <source>
        <dbReference type="ARBA" id="ARBA00008655"/>
    </source>
</evidence>
<feature type="transmembrane region" description="Helical" evidence="15">
    <location>
        <begin position="6"/>
        <end position="29"/>
    </location>
</feature>
<evidence type="ECO:0000259" key="16">
    <source>
        <dbReference type="SMART" id="SM00563"/>
    </source>
</evidence>
<dbReference type="PANTHER" id="PTHR23063">
    <property type="entry name" value="PHOSPHOLIPID ACYLTRANSFERASE"/>
    <property type="match status" value="1"/>
</dbReference>
<comment type="pathway">
    <text evidence="2">Lipid metabolism.</text>
</comment>
<feature type="transmembrane region" description="Helical" evidence="15">
    <location>
        <begin position="166"/>
        <end position="186"/>
    </location>
</feature>
<feature type="domain" description="Phospholipid/glycerol acyltransferase" evidence="16">
    <location>
        <begin position="229"/>
        <end position="340"/>
    </location>
</feature>
<dbReference type="GO" id="GO:0016020">
    <property type="term" value="C:membrane"/>
    <property type="evidence" value="ECO:0007669"/>
    <property type="project" value="UniProtKB-SubCell"/>
</dbReference>
<evidence type="ECO:0000256" key="2">
    <source>
        <dbReference type="ARBA" id="ARBA00005189"/>
    </source>
</evidence>
<evidence type="ECO:0000313" key="17">
    <source>
        <dbReference type="EMBL" id="OXA63529.1"/>
    </source>
</evidence>
<keyword evidence="5 17" id="KW-0808">Transferase</keyword>
<evidence type="ECO:0000256" key="8">
    <source>
        <dbReference type="ARBA" id="ARBA00023098"/>
    </source>
</evidence>
<feature type="compositionally biased region" description="Acidic residues" evidence="14">
    <location>
        <begin position="485"/>
        <end position="497"/>
    </location>
</feature>
<feature type="compositionally biased region" description="Pro residues" evidence="14">
    <location>
        <begin position="467"/>
        <end position="476"/>
    </location>
</feature>
<dbReference type="EMBL" id="LNIX01000001">
    <property type="protein sequence ID" value="OXA63529.1"/>
    <property type="molecule type" value="Genomic_DNA"/>
</dbReference>
<keyword evidence="11" id="KW-1208">Phospholipid metabolism</keyword>
<evidence type="ECO:0000256" key="9">
    <source>
        <dbReference type="ARBA" id="ARBA00023136"/>
    </source>
</evidence>
<comment type="similarity">
    <text evidence="3">Belongs to the 1-acyl-sn-glycerol-3-phosphate acyltransferase family.</text>
</comment>
<accession>A0A226F183</accession>
<feature type="region of interest" description="Disordered" evidence="14">
    <location>
        <begin position="441"/>
        <end position="512"/>
    </location>
</feature>
<keyword evidence="18" id="KW-1185">Reference proteome</keyword>
<dbReference type="CDD" id="cd07991">
    <property type="entry name" value="LPLAT_LPCAT1-like"/>
    <property type="match status" value="1"/>
</dbReference>
<dbReference type="SUPFAM" id="SSF69593">
    <property type="entry name" value="Glycerol-3-phosphate (1)-acyltransferase"/>
    <property type="match status" value="1"/>
</dbReference>
<organism evidence="17 18">
    <name type="scientific">Folsomia candida</name>
    <name type="common">Springtail</name>
    <dbReference type="NCBI Taxonomy" id="158441"/>
    <lineage>
        <taxon>Eukaryota</taxon>
        <taxon>Metazoa</taxon>
        <taxon>Ecdysozoa</taxon>
        <taxon>Arthropoda</taxon>
        <taxon>Hexapoda</taxon>
        <taxon>Collembola</taxon>
        <taxon>Entomobryomorpha</taxon>
        <taxon>Isotomoidea</taxon>
        <taxon>Isotomidae</taxon>
        <taxon>Proisotominae</taxon>
        <taxon>Folsomia</taxon>
    </lineage>
</organism>
<comment type="pathway">
    <text evidence="13">Phospholipid metabolism.</text>
</comment>
<name>A0A226F183_FOLCA</name>
<dbReference type="Pfam" id="PF01553">
    <property type="entry name" value="Acyltransferase"/>
    <property type="match status" value="1"/>
</dbReference>
<dbReference type="PANTHER" id="PTHR23063:SF2">
    <property type="entry name" value="GLYCEROL-3-PHOSPHATE ACYLTRANSFERASE 4, ISOFORM D-RELATED"/>
    <property type="match status" value="1"/>
</dbReference>
<dbReference type="GO" id="GO:0004366">
    <property type="term" value="F:glycerol-3-phosphate O-acyltransferase activity"/>
    <property type="evidence" value="ECO:0007669"/>
    <property type="project" value="TreeGrafter"/>
</dbReference>
<dbReference type="STRING" id="158441.A0A226F183"/>
<evidence type="ECO:0000256" key="5">
    <source>
        <dbReference type="ARBA" id="ARBA00022679"/>
    </source>
</evidence>
<keyword evidence="10" id="KW-0594">Phospholipid biosynthesis</keyword>
<evidence type="ECO:0000256" key="7">
    <source>
        <dbReference type="ARBA" id="ARBA00022989"/>
    </source>
</evidence>
<gene>
    <name evidence="17" type="ORF">Fcan01_03010</name>
</gene>
<dbReference type="GO" id="GO:0005783">
    <property type="term" value="C:endoplasmic reticulum"/>
    <property type="evidence" value="ECO:0007669"/>
    <property type="project" value="TreeGrafter"/>
</dbReference>
<evidence type="ECO:0000313" key="18">
    <source>
        <dbReference type="Proteomes" id="UP000198287"/>
    </source>
</evidence>
<dbReference type="AlphaFoldDB" id="A0A226F183"/>
<keyword evidence="7 15" id="KW-1133">Transmembrane helix</keyword>
<proteinExistence type="inferred from homology"/>
<comment type="caution">
    <text evidence="17">The sequence shown here is derived from an EMBL/GenBank/DDBJ whole genome shotgun (WGS) entry which is preliminary data.</text>
</comment>
<evidence type="ECO:0000256" key="11">
    <source>
        <dbReference type="ARBA" id="ARBA00023264"/>
    </source>
</evidence>
<evidence type="ECO:0000256" key="12">
    <source>
        <dbReference type="ARBA" id="ARBA00023315"/>
    </source>
</evidence>
<evidence type="ECO:0000256" key="1">
    <source>
        <dbReference type="ARBA" id="ARBA00004370"/>
    </source>
</evidence>
<dbReference type="OMA" id="TFPADNL"/>
<evidence type="ECO:0000256" key="6">
    <source>
        <dbReference type="ARBA" id="ARBA00022692"/>
    </source>
</evidence>
<reference evidence="17 18" key="1">
    <citation type="submission" date="2015-12" db="EMBL/GenBank/DDBJ databases">
        <title>The genome of Folsomia candida.</title>
        <authorList>
            <person name="Faddeeva A."/>
            <person name="Derks M.F."/>
            <person name="Anvar Y."/>
            <person name="Smit S."/>
            <person name="Van Straalen N."/>
            <person name="Roelofs D."/>
        </authorList>
    </citation>
    <scope>NUCLEOTIDE SEQUENCE [LARGE SCALE GENOMIC DNA]</scope>
    <source>
        <strain evidence="17 18">VU population</strain>
        <tissue evidence="17">Whole body</tissue>
    </source>
</reference>
<feature type="transmembrane region" description="Helical" evidence="15">
    <location>
        <begin position="142"/>
        <end position="160"/>
    </location>
</feature>
<keyword evidence="9 15" id="KW-0472">Membrane</keyword>
<evidence type="ECO:0000256" key="10">
    <source>
        <dbReference type="ARBA" id="ARBA00023209"/>
    </source>
</evidence>
<evidence type="ECO:0000256" key="4">
    <source>
        <dbReference type="ARBA" id="ARBA00022516"/>
    </source>
</evidence>
<dbReference type="GO" id="GO:0019432">
    <property type="term" value="P:triglyceride biosynthetic process"/>
    <property type="evidence" value="ECO:0007669"/>
    <property type="project" value="TreeGrafter"/>
</dbReference>
<evidence type="ECO:0000256" key="14">
    <source>
        <dbReference type="SAM" id="MobiDB-lite"/>
    </source>
</evidence>
<dbReference type="InterPro" id="IPR002123">
    <property type="entry name" value="Plipid/glycerol_acylTrfase"/>
</dbReference>
<evidence type="ECO:0000256" key="15">
    <source>
        <dbReference type="SAM" id="Phobius"/>
    </source>
</evidence>
<keyword evidence="12 17" id="KW-0012">Acyltransferase</keyword>
<keyword evidence="6 15" id="KW-0812">Transmembrane</keyword>
<sequence>MMQLPFIISATFFVIFAVPTLTLFLLGIFHKLFGVREKYKELLLFIFERGRQRIEKNTLSRRQSQMNLLDEVDLEDDDDGIITPMYNEREGPSPDFELSDTFELVTAGIQAIVQDQVTHRFEAEELQSWNLLTRTNHGYEWISVKLTLLWVAGFYIRYLILLPLRVVILILGSVTMTFLTGLVGPIPGSWKIKPLLNDWACRVSFRIFSRAFSAIITYHDEQFKPNRNGITVANHTSPIDVVILSCNSSFSLIGQSHGGFLGVMQRALARASSHIWFNRSEMKDRKAVARRLKLHAQDPTKPPILIFPEGTCINNSAVMQFKKGSFEVDSVIYPIAIKYDPRFGDAFWNSAKHGMLHYVYRMMTSWAIVCDVWYLPPMYRKPEESAVDFANRVKAEIAQKGGLIDLDWDGGLKRSPAKKEWKEKQQLELATKIISNNNSFSRKNSSSTLISGSEFSEDEHGNLVSSPTPPPIPPASPTEKRIPEQSEECEEEDEDEFIMMTSPVPLEVKKEE</sequence>
<keyword evidence="8" id="KW-0443">Lipid metabolism</keyword>
<protein>
    <submittedName>
        <fullName evidence="17">Glycerol-3-phosphate acyltransferase 4</fullName>
    </submittedName>
</protein>